<keyword evidence="2" id="KW-0472">Membrane</keyword>
<feature type="transmembrane region" description="Helical" evidence="2">
    <location>
        <begin position="69"/>
        <end position="85"/>
    </location>
</feature>
<dbReference type="RefSeq" id="WP_250595215.1">
    <property type="nucleotide sequence ID" value="NZ_JAKRVY010000002.1"/>
</dbReference>
<evidence type="ECO:0000256" key="2">
    <source>
        <dbReference type="SAM" id="Phobius"/>
    </source>
</evidence>
<keyword evidence="5" id="KW-1185">Reference proteome</keyword>
<proteinExistence type="predicted"/>
<dbReference type="Pfam" id="PF26436">
    <property type="entry name" value="DUF8119"/>
    <property type="match status" value="1"/>
</dbReference>
<gene>
    <name evidence="4" type="ORF">AArcSt11_05155</name>
</gene>
<name>A0AAE3FP15_9EURY</name>
<evidence type="ECO:0000313" key="5">
    <source>
        <dbReference type="Proteomes" id="UP001202674"/>
    </source>
</evidence>
<protein>
    <recommendedName>
        <fullName evidence="3">DUF8119 domain-containing protein</fullName>
    </recommendedName>
</protein>
<evidence type="ECO:0000259" key="3">
    <source>
        <dbReference type="Pfam" id="PF26436"/>
    </source>
</evidence>
<keyword evidence="2" id="KW-0812">Transmembrane</keyword>
<keyword evidence="2" id="KW-1133">Transmembrane helix</keyword>
<evidence type="ECO:0000313" key="4">
    <source>
        <dbReference type="EMBL" id="MCL9813037.1"/>
    </source>
</evidence>
<dbReference type="EMBL" id="JAKRVY010000002">
    <property type="protein sequence ID" value="MCL9813037.1"/>
    <property type="molecule type" value="Genomic_DNA"/>
</dbReference>
<feature type="transmembrane region" description="Helical" evidence="2">
    <location>
        <begin position="43"/>
        <end position="63"/>
    </location>
</feature>
<evidence type="ECO:0000256" key="1">
    <source>
        <dbReference type="SAM" id="MobiDB-lite"/>
    </source>
</evidence>
<sequence>MTNSDGETSHEDTHTESNNGRPPTIRSRPRRLVSYLRHNRTRILTDTAVLVAWVLVVSSIFSWLDLPNWLLYVVIFAGVVVYARATPTWERPYQSPD</sequence>
<dbReference type="InterPro" id="IPR058432">
    <property type="entry name" value="DUF8119"/>
</dbReference>
<organism evidence="4 5">
    <name type="scientific">Natranaeroarchaeum aerophilus</name>
    <dbReference type="NCBI Taxonomy" id="2917711"/>
    <lineage>
        <taxon>Archaea</taxon>
        <taxon>Methanobacteriati</taxon>
        <taxon>Methanobacteriota</taxon>
        <taxon>Stenosarchaea group</taxon>
        <taxon>Halobacteria</taxon>
        <taxon>Halobacteriales</taxon>
        <taxon>Natronoarchaeaceae</taxon>
        <taxon>Natranaeroarchaeum</taxon>
    </lineage>
</organism>
<comment type="caution">
    <text evidence="4">The sequence shown here is derived from an EMBL/GenBank/DDBJ whole genome shotgun (WGS) entry which is preliminary data.</text>
</comment>
<feature type="domain" description="DUF8119" evidence="3">
    <location>
        <begin position="27"/>
        <end position="95"/>
    </location>
</feature>
<reference evidence="4 5" key="1">
    <citation type="journal article" date="2022" name="Syst. Appl. Microbiol.">
        <title>Natronocalculus amylovorans gen. nov., sp. nov., and Natranaeroarchaeum aerophilus sp. nov., dominant culturable amylolytic natronoarchaea from hypersaline soda lakes in southwestern Siberia.</title>
        <authorList>
            <person name="Sorokin D.Y."/>
            <person name="Elcheninov A.G."/>
            <person name="Khizhniak T.V."/>
            <person name="Koenen M."/>
            <person name="Bale N.J."/>
            <person name="Damste J.S.S."/>
            <person name="Kublanov I.V."/>
        </authorList>
    </citation>
    <scope>NUCLEOTIDE SEQUENCE [LARGE SCALE GENOMIC DNA]</scope>
    <source>
        <strain evidence="4 5">AArc-St1-1</strain>
    </source>
</reference>
<feature type="region of interest" description="Disordered" evidence="1">
    <location>
        <begin position="1"/>
        <end position="29"/>
    </location>
</feature>
<accession>A0AAE3FP15</accession>
<dbReference type="AlphaFoldDB" id="A0AAE3FP15"/>
<dbReference type="Proteomes" id="UP001202674">
    <property type="component" value="Unassembled WGS sequence"/>
</dbReference>